<dbReference type="RefSeq" id="WP_082664235.1">
    <property type="nucleotide sequence ID" value="NZ_JBHSQC010000015.1"/>
</dbReference>
<accession>A0ABW4NNY9</accession>
<comment type="caution">
    <text evidence="6">The sequence shown here is derived from an EMBL/GenBank/DDBJ whole genome shotgun (WGS) entry which is preliminary data.</text>
</comment>
<protein>
    <submittedName>
        <fullName evidence="6">DoxX family protein</fullName>
    </submittedName>
</protein>
<gene>
    <name evidence="6" type="ORF">ACFSBK_08335</name>
</gene>
<evidence type="ECO:0000256" key="5">
    <source>
        <dbReference type="SAM" id="Phobius"/>
    </source>
</evidence>
<evidence type="ECO:0000313" key="7">
    <source>
        <dbReference type="Proteomes" id="UP001597285"/>
    </source>
</evidence>
<keyword evidence="4 5" id="KW-0472">Membrane</keyword>
<reference evidence="7" key="1">
    <citation type="journal article" date="2019" name="Int. J. Syst. Evol. Microbiol.">
        <title>The Global Catalogue of Microorganisms (GCM) 10K type strain sequencing project: providing services to taxonomists for standard genome sequencing and annotation.</title>
        <authorList>
            <consortium name="The Broad Institute Genomics Platform"/>
            <consortium name="The Broad Institute Genome Sequencing Center for Infectious Disease"/>
            <person name="Wu L."/>
            <person name="Ma J."/>
        </authorList>
    </citation>
    <scope>NUCLEOTIDE SEQUENCE [LARGE SCALE GENOMIC DNA]</scope>
    <source>
        <strain evidence="7">KCTC 42143</strain>
    </source>
</reference>
<feature type="transmembrane region" description="Helical" evidence="5">
    <location>
        <begin position="6"/>
        <end position="24"/>
    </location>
</feature>
<feature type="transmembrane region" description="Helical" evidence="5">
    <location>
        <begin position="45"/>
        <end position="62"/>
    </location>
</feature>
<evidence type="ECO:0000256" key="2">
    <source>
        <dbReference type="ARBA" id="ARBA00022692"/>
    </source>
</evidence>
<evidence type="ECO:0000256" key="1">
    <source>
        <dbReference type="ARBA" id="ARBA00004141"/>
    </source>
</evidence>
<keyword evidence="3 5" id="KW-1133">Transmembrane helix</keyword>
<dbReference type="Proteomes" id="UP001597285">
    <property type="component" value="Unassembled WGS sequence"/>
</dbReference>
<feature type="transmembrane region" description="Helical" evidence="5">
    <location>
        <begin position="68"/>
        <end position="88"/>
    </location>
</feature>
<sequence>MSFLSIIIQLVLGILFLAFGFVKFSSKQRAEAFDRYGYPQWFRPVSGVIEIIAAILVLYGIVNQTSAAWGGALITIIMIGAIFTQIKIRDPLQKILVPVAVLILGVLIMVLNWPFILGQ</sequence>
<organism evidence="6 7">
    <name type="scientific">Carnobacterium antarcticum</name>
    <dbReference type="NCBI Taxonomy" id="2126436"/>
    <lineage>
        <taxon>Bacteria</taxon>
        <taxon>Bacillati</taxon>
        <taxon>Bacillota</taxon>
        <taxon>Bacilli</taxon>
        <taxon>Lactobacillales</taxon>
        <taxon>Carnobacteriaceae</taxon>
        <taxon>Carnobacterium</taxon>
    </lineage>
</organism>
<keyword evidence="2 5" id="KW-0812">Transmembrane</keyword>
<keyword evidence="7" id="KW-1185">Reference proteome</keyword>
<evidence type="ECO:0000256" key="4">
    <source>
        <dbReference type="ARBA" id="ARBA00023136"/>
    </source>
</evidence>
<evidence type="ECO:0000256" key="3">
    <source>
        <dbReference type="ARBA" id="ARBA00022989"/>
    </source>
</evidence>
<name>A0ABW4NNY9_9LACT</name>
<proteinExistence type="predicted"/>
<feature type="transmembrane region" description="Helical" evidence="5">
    <location>
        <begin position="95"/>
        <end position="116"/>
    </location>
</feature>
<dbReference type="EMBL" id="JBHUFF010000014">
    <property type="protein sequence ID" value="MFD1799854.1"/>
    <property type="molecule type" value="Genomic_DNA"/>
</dbReference>
<comment type="subcellular location">
    <subcellularLocation>
        <location evidence="1">Membrane</location>
        <topology evidence="1">Multi-pass membrane protein</topology>
    </subcellularLocation>
</comment>
<dbReference type="InterPro" id="IPR032808">
    <property type="entry name" value="DoxX"/>
</dbReference>
<dbReference type="Pfam" id="PF13564">
    <property type="entry name" value="DoxX_2"/>
    <property type="match status" value="1"/>
</dbReference>
<evidence type="ECO:0000313" key="6">
    <source>
        <dbReference type="EMBL" id="MFD1799854.1"/>
    </source>
</evidence>